<reference evidence="2" key="1">
    <citation type="submission" date="2021-02" db="EMBL/GenBank/DDBJ databases">
        <authorList>
            <person name="Nowell W R."/>
        </authorList>
    </citation>
    <scope>NUCLEOTIDE SEQUENCE</scope>
</reference>
<feature type="region of interest" description="Disordered" evidence="1">
    <location>
        <begin position="116"/>
        <end position="165"/>
    </location>
</feature>
<sequence length="619" mass="71120">MSLFEQTSSRPGSRFGKLSSNMFFIRNTAQPKRVRHIEGLNGALICNVNDDPSVIQPMRSSSLNFPRTNLPAFETPRRVERLVPPMGFWNTHGVIHDTERWKQELAALATASGLGLENDEHKHSNKPSTTTADQQHTSRSGAHYSTRTGRFNEGTTKSRGRTGSKHATAYSEMLFNVPENEREMWMLQVLCQLLGTSQLEEVQSWLVSASATEKEQARQMINSALCGLKESERTSSQTQQSVDLNALSNFVEKQKNEEKYASKKFIQDTLNRSAPVLPSIDEEQQTEISFNDTWDSGEHKNDYLKSSSQNATTYQRAYQNYNKRSYTSCDGASSNTKNDSYYENKQNQEQSDNEEPIETIQLDDDRRRPRSASLTKTKIESKKQSQSPIERPPSSHKQKYHIESIEFHDDDDHDDINKTNENKNKFHSNEDDNNDEQHQQKKEIFSSSSLKIKPSSNQNNDNKSRKIRELQNKLSRQEEDAKKKFNELQSKQSRLENALKLLIKQTSSYKKRRQQTNDHVEDLDTPIVNVIIQSPRDTDLHDKSNETNSWEKHQELSFVHANEKAKKNRHDNNNTKIGDYTIQDVKVQISLSRLDNQPGKVYSGVWKPDVSTLHRLQGN</sequence>
<feature type="region of interest" description="Disordered" evidence="1">
    <location>
        <begin position="276"/>
        <end position="310"/>
    </location>
</feature>
<feature type="region of interest" description="Disordered" evidence="1">
    <location>
        <begin position="325"/>
        <end position="466"/>
    </location>
</feature>
<organism evidence="2 4">
    <name type="scientific">Rotaria sordida</name>
    <dbReference type="NCBI Taxonomy" id="392033"/>
    <lineage>
        <taxon>Eukaryota</taxon>
        <taxon>Metazoa</taxon>
        <taxon>Spiralia</taxon>
        <taxon>Gnathifera</taxon>
        <taxon>Rotifera</taxon>
        <taxon>Eurotatoria</taxon>
        <taxon>Bdelloidea</taxon>
        <taxon>Philodinida</taxon>
        <taxon>Philodinidae</taxon>
        <taxon>Rotaria</taxon>
    </lineage>
</organism>
<dbReference type="PANTHER" id="PTHR33772">
    <property type="entry name" value="THYMUS, BRAIN AND TESTES-ASSOCIATED"/>
    <property type="match status" value="1"/>
</dbReference>
<feature type="compositionally biased region" description="Low complexity" evidence="1">
    <location>
        <begin position="446"/>
        <end position="456"/>
    </location>
</feature>
<accession>A0A818HNC9</accession>
<dbReference type="Pfam" id="PF15256">
    <property type="entry name" value="SPATIAL"/>
    <property type="match status" value="1"/>
</dbReference>
<evidence type="ECO:0000313" key="3">
    <source>
        <dbReference type="EMBL" id="CAF4002373.1"/>
    </source>
</evidence>
<dbReference type="EMBL" id="CAJOAX010000110">
    <property type="protein sequence ID" value="CAF3511610.1"/>
    <property type="molecule type" value="Genomic_DNA"/>
</dbReference>
<feature type="compositionally biased region" description="Polar residues" evidence="1">
    <location>
        <begin position="126"/>
        <end position="157"/>
    </location>
</feature>
<evidence type="ECO:0000313" key="4">
    <source>
        <dbReference type="Proteomes" id="UP000663823"/>
    </source>
</evidence>
<evidence type="ECO:0000313" key="2">
    <source>
        <dbReference type="EMBL" id="CAF3511610.1"/>
    </source>
</evidence>
<dbReference type="InterPro" id="IPR037394">
    <property type="entry name" value="TBATA-like"/>
</dbReference>
<dbReference type="Proteomes" id="UP000663823">
    <property type="component" value="Unassembled WGS sequence"/>
</dbReference>
<name>A0A818HNC9_9BILA</name>
<dbReference type="PANTHER" id="PTHR33772:SF1">
    <property type="entry name" value="PROTEIN TBATA"/>
    <property type="match status" value="1"/>
</dbReference>
<dbReference type="Proteomes" id="UP000663874">
    <property type="component" value="Unassembled WGS sequence"/>
</dbReference>
<gene>
    <name evidence="3" type="ORF">FNK824_LOCUS26015</name>
    <name evidence="2" type="ORF">OTI717_LOCUS2292</name>
</gene>
<evidence type="ECO:0000256" key="1">
    <source>
        <dbReference type="SAM" id="MobiDB-lite"/>
    </source>
</evidence>
<feature type="compositionally biased region" description="Polar residues" evidence="1">
    <location>
        <begin position="325"/>
        <end position="350"/>
    </location>
</feature>
<dbReference type="EMBL" id="CAJOBE010006285">
    <property type="protein sequence ID" value="CAF4002373.1"/>
    <property type="molecule type" value="Genomic_DNA"/>
</dbReference>
<proteinExistence type="predicted"/>
<feature type="compositionally biased region" description="Basic and acidic residues" evidence="1">
    <location>
        <begin position="415"/>
        <end position="444"/>
    </location>
</feature>
<comment type="caution">
    <text evidence="2">The sequence shown here is derived from an EMBL/GenBank/DDBJ whole genome shotgun (WGS) entry which is preliminary data.</text>
</comment>
<protein>
    <submittedName>
        <fullName evidence="2">Uncharacterized protein</fullName>
    </submittedName>
</protein>
<dbReference type="AlphaFoldDB" id="A0A818HNC9"/>